<dbReference type="AlphaFoldDB" id="A0A9W9ZXK3"/>
<evidence type="ECO:0000313" key="2">
    <source>
        <dbReference type="Proteomes" id="UP001163046"/>
    </source>
</evidence>
<dbReference type="Proteomes" id="UP001163046">
    <property type="component" value="Unassembled WGS sequence"/>
</dbReference>
<sequence>MTSGKGDNVLLTHGARYYVTVEATNGAGMTSRGWSSGFTVDISPPELTEVTAGSKLWIGPTDSLHATWKSQDLESGIDKTEFCVGTLPVGCQIKSMTEKLPNSTDVTCSDCRLNHDGTYYLSIRVTNGAGLFTVIATNGTNVDLTAPSLGDIVPRFYVTSCVTNCTLVSNITGVQDDESGVRRCSYAIRNSTDFVIDFVDNGLSTTVEATGLQLLAGQTYYTVVRCENNVGLTTDRVSSPVIVDNTPPSKGSVIVSEDRTHDVFGIHSSCHLFNKNTAGSLVRF</sequence>
<dbReference type="EMBL" id="MU825435">
    <property type="protein sequence ID" value="KAJ7389335.1"/>
    <property type="molecule type" value="Genomic_DNA"/>
</dbReference>
<name>A0A9W9ZXK3_9CNID</name>
<protein>
    <submittedName>
        <fullName evidence="1">Uncharacterized protein</fullName>
    </submittedName>
</protein>
<dbReference type="PANTHER" id="PTHR16897">
    <property type="entry name" value="OS10G0105400 PROTEIN"/>
    <property type="match status" value="1"/>
</dbReference>
<dbReference type="PANTHER" id="PTHR16897:SF2">
    <property type="entry name" value="OS03G0226600 PROTEIN"/>
    <property type="match status" value="1"/>
</dbReference>
<accession>A0A9W9ZXK3</accession>
<organism evidence="1 2">
    <name type="scientific">Desmophyllum pertusum</name>
    <dbReference type="NCBI Taxonomy" id="174260"/>
    <lineage>
        <taxon>Eukaryota</taxon>
        <taxon>Metazoa</taxon>
        <taxon>Cnidaria</taxon>
        <taxon>Anthozoa</taxon>
        <taxon>Hexacorallia</taxon>
        <taxon>Scleractinia</taxon>
        <taxon>Caryophylliina</taxon>
        <taxon>Caryophylliidae</taxon>
        <taxon>Desmophyllum</taxon>
    </lineage>
</organism>
<proteinExistence type="predicted"/>
<dbReference type="OrthoDB" id="10042078at2759"/>
<evidence type="ECO:0000313" key="1">
    <source>
        <dbReference type="EMBL" id="KAJ7389335.1"/>
    </source>
</evidence>
<gene>
    <name evidence="1" type="ORF">OS493_032191</name>
</gene>
<keyword evidence="2" id="KW-1185">Reference proteome</keyword>
<comment type="caution">
    <text evidence="1">The sequence shown here is derived from an EMBL/GenBank/DDBJ whole genome shotgun (WGS) entry which is preliminary data.</text>
</comment>
<reference evidence="1" key="1">
    <citation type="submission" date="2023-01" db="EMBL/GenBank/DDBJ databases">
        <title>Genome assembly of the deep-sea coral Lophelia pertusa.</title>
        <authorList>
            <person name="Herrera S."/>
            <person name="Cordes E."/>
        </authorList>
    </citation>
    <scope>NUCLEOTIDE SEQUENCE</scope>
    <source>
        <strain evidence="1">USNM1676648</strain>
        <tissue evidence="1">Polyp</tissue>
    </source>
</reference>